<dbReference type="Pfam" id="PF00989">
    <property type="entry name" value="PAS"/>
    <property type="match status" value="1"/>
</dbReference>
<dbReference type="NCBIfam" id="TIGR00229">
    <property type="entry name" value="sensory_box"/>
    <property type="match status" value="1"/>
</dbReference>
<dbReference type="SMART" id="SM00091">
    <property type="entry name" value="PAS"/>
    <property type="match status" value="1"/>
</dbReference>
<evidence type="ECO:0000313" key="6">
    <source>
        <dbReference type="Proteomes" id="UP000054735"/>
    </source>
</evidence>
<dbReference type="InterPro" id="IPR035965">
    <property type="entry name" value="PAS-like_dom_sf"/>
</dbReference>
<dbReference type="CDD" id="cd01948">
    <property type="entry name" value="EAL"/>
    <property type="match status" value="1"/>
</dbReference>
<proteinExistence type="predicted"/>
<dbReference type="GO" id="GO:0071111">
    <property type="term" value="F:cyclic-guanylate-specific phosphodiesterase activity"/>
    <property type="evidence" value="ECO:0007669"/>
    <property type="project" value="InterPro"/>
</dbReference>
<dbReference type="PROSITE" id="PS50887">
    <property type="entry name" value="GGDEF"/>
    <property type="match status" value="1"/>
</dbReference>
<dbReference type="Proteomes" id="UP000054735">
    <property type="component" value="Unassembled WGS sequence"/>
</dbReference>
<dbReference type="Gene3D" id="3.20.20.450">
    <property type="entry name" value="EAL domain"/>
    <property type="match status" value="1"/>
</dbReference>
<feature type="domain" description="EAL" evidence="2">
    <location>
        <begin position="305"/>
        <end position="555"/>
    </location>
</feature>
<name>A0A378IBL3_9GAMM</name>
<dbReference type="Gene3D" id="3.30.450.20">
    <property type="entry name" value="PAS domain"/>
    <property type="match status" value="1"/>
</dbReference>
<dbReference type="EMBL" id="UGNW01000001">
    <property type="protein sequence ID" value="STX31951.1"/>
    <property type="molecule type" value="Genomic_DNA"/>
</dbReference>
<dbReference type="RefSeq" id="WP_058522467.1">
    <property type="nucleotide sequence ID" value="NZ_CAAAHV010000006.1"/>
</dbReference>
<dbReference type="InterPro" id="IPR000160">
    <property type="entry name" value="GGDEF_dom"/>
</dbReference>
<feature type="domain" description="GGDEF" evidence="3">
    <location>
        <begin position="165"/>
        <end position="297"/>
    </location>
</feature>
<evidence type="ECO:0000313" key="7">
    <source>
        <dbReference type="Proteomes" id="UP000255066"/>
    </source>
</evidence>
<feature type="domain" description="PAS" evidence="1">
    <location>
        <begin position="7"/>
        <end position="55"/>
    </location>
</feature>
<dbReference type="InterPro" id="IPR050706">
    <property type="entry name" value="Cyclic-di-GMP_PDE-like"/>
</dbReference>
<accession>A0A378IBL3</accession>
<dbReference type="GO" id="GO:0006355">
    <property type="term" value="P:regulation of DNA-templated transcription"/>
    <property type="evidence" value="ECO:0007669"/>
    <property type="project" value="InterPro"/>
</dbReference>
<dbReference type="InterPro" id="IPR000014">
    <property type="entry name" value="PAS"/>
</dbReference>
<dbReference type="SUPFAM" id="SSF141868">
    <property type="entry name" value="EAL domain-like"/>
    <property type="match status" value="1"/>
</dbReference>
<dbReference type="Proteomes" id="UP000255066">
    <property type="component" value="Unassembled WGS sequence"/>
</dbReference>
<reference evidence="4 6" key="1">
    <citation type="submission" date="2015-11" db="EMBL/GenBank/DDBJ databases">
        <title>Genomic analysis of 38 Legionella species identifies large and diverse effector repertoires.</title>
        <authorList>
            <person name="Burstein D."/>
            <person name="Amaro F."/>
            <person name="Zusman T."/>
            <person name="Lifshitz Z."/>
            <person name="Cohen O."/>
            <person name="Gilbert J.A."/>
            <person name="Pupko T."/>
            <person name="Shuman H.A."/>
            <person name="Segal G."/>
        </authorList>
    </citation>
    <scope>NUCLEOTIDE SEQUENCE [LARGE SCALE GENOMIC DNA]</scope>
    <source>
        <strain evidence="4 6">CDC#1407-AL-14</strain>
    </source>
</reference>
<organism evidence="5 7">
    <name type="scientific">Legionella birminghamensis</name>
    <dbReference type="NCBI Taxonomy" id="28083"/>
    <lineage>
        <taxon>Bacteria</taxon>
        <taxon>Pseudomonadati</taxon>
        <taxon>Pseudomonadota</taxon>
        <taxon>Gammaproteobacteria</taxon>
        <taxon>Legionellales</taxon>
        <taxon>Legionellaceae</taxon>
        <taxon>Legionella</taxon>
    </lineage>
</organism>
<protein>
    <submittedName>
        <fullName evidence="5">Sensory box protein (GGDEF domain/EAL domain)</fullName>
    </submittedName>
</protein>
<dbReference type="PROSITE" id="PS50112">
    <property type="entry name" value="PAS"/>
    <property type="match status" value="1"/>
</dbReference>
<evidence type="ECO:0000259" key="2">
    <source>
        <dbReference type="PROSITE" id="PS50883"/>
    </source>
</evidence>
<evidence type="ECO:0000313" key="4">
    <source>
        <dbReference type="EMBL" id="KTC75628.1"/>
    </source>
</evidence>
<dbReference type="InterPro" id="IPR013767">
    <property type="entry name" value="PAS_fold"/>
</dbReference>
<dbReference type="PANTHER" id="PTHR33121:SF70">
    <property type="entry name" value="SIGNALING PROTEIN YKOW"/>
    <property type="match status" value="1"/>
</dbReference>
<dbReference type="Pfam" id="PF00563">
    <property type="entry name" value="EAL"/>
    <property type="match status" value="1"/>
</dbReference>
<dbReference type="SUPFAM" id="SSF55785">
    <property type="entry name" value="PYP-like sensor domain (PAS domain)"/>
    <property type="match status" value="1"/>
</dbReference>
<dbReference type="InterPro" id="IPR001633">
    <property type="entry name" value="EAL_dom"/>
</dbReference>
<dbReference type="CDD" id="cd00130">
    <property type="entry name" value="PAS"/>
    <property type="match status" value="1"/>
</dbReference>
<dbReference type="AlphaFoldDB" id="A0A378IBL3"/>
<gene>
    <name evidence="5" type="primary">cph2_5</name>
    <name evidence="4" type="ORF">Lbir_0348</name>
    <name evidence="5" type="ORF">NCTC12437_01726</name>
</gene>
<evidence type="ECO:0000259" key="1">
    <source>
        <dbReference type="PROSITE" id="PS50112"/>
    </source>
</evidence>
<evidence type="ECO:0000259" key="3">
    <source>
        <dbReference type="PROSITE" id="PS50887"/>
    </source>
</evidence>
<sequence length="559" mass="63721">MDTTGLEFKLINELIESSQDGVFVLNSFNKIVLNNVAGSRITGYSPAELIGQDALILGSGLHDDSYFQKIEKFLAINLRWQGAMINRTRTGQVYLANALIIRINDDEGDLQFYLLRLSSVQILGDLVDSVITHMPQFDRCRNLLPNSDLSLSDFFEENTGDGNNNTFALILLKIEATETGSSTRPDHDRLSDKMINYLSSQLQQFAFAGKLNQDYLVCIAYFQQRHSLENFLGHLRLALISIMNQENIPSDPQTSLAISAALYPENGFYLDTLLVKAVSTMLHAKTINKQSSYFIDEPRNKSTDNLITYSYLKEALNSEGLCLYYQPIVSFENSQIVAIEAFLRCKDDQGGLLLPNEFFPIAEKYQLLPAIEKWVISQALQDMNMIKSSSLRLHVNVSASQFLHPNFYQEVQENLQLYHFPPSMLSIEITNDLMTKQQAATITVQQLQKSGINIAVSCGYSLFTSYRFMTEIGARQIKFDRYYARKIYERKVDQSEIDIMLKQLMLQNSEVIIEGIEREDDLEFFVTRGCNLFQGIFFYPPMTIDQLMTFTRLPPLVKS</sequence>
<dbReference type="PANTHER" id="PTHR33121">
    <property type="entry name" value="CYCLIC DI-GMP PHOSPHODIESTERASE PDEF"/>
    <property type="match status" value="1"/>
</dbReference>
<keyword evidence="6" id="KW-1185">Reference proteome</keyword>
<dbReference type="STRING" id="28083.Lbir_0348"/>
<dbReference type="EMBL" id="LNXT01000003">
    <property type="protein sequence ID" value="KTC75628.1"/>
    <property type="molecule type" value="Genomic_DNA"/>
</dbReference>
<dbReference type="SMART" id="SM00052">
    <property type="entry name" value="EAL"/>
    <property type="match status" value="1"/>
</dbReference>
<dbReference type="PROSITE" id="PS50883">
    <property type="entry name" value="EAL"/>
    <property type="match status" value="1"/>
</dbReference>
<evidence type="ECO:0000313" key="5">
    <source>
        <dbReference type="EMBL" id="STX31951.1"/>
    </source>
</evidence>
<dbReference type="InterPro" id="IPR035919">
    <property type="entry name" value="EAL_sf"/>
</dbReference>
<reference evidence="5 7" key="2">
    <citation type="submission" date="2018-06" db="EMBL/GenBank/DDBJ databases">
        <authorList>
            <consortium name="Pathogen Informatics"/>
            <person name="Doyle S."/>
        </authorList>
    </citation>
    <scope>NUCLEOTIDE SEQUENCE [LARGE SCALE GENOMIC DNA]</scope>
    <source>
        <strain evidence="5 7">NCTC12437</strain>
    </source>
</reference>